<keyword evidence="2" id="KW-0677">Repeat</keyword>
<keyword evidence="4" id="KW-0040">ANK repeat</keyword>
<dbReference type="InterPro" id="IPR036770">
    <property type="entry name" value="Ankyrin_rpt-contain_sf"/>
</dbReference>
<dbReference type="PROSITE" id="PS50297">
    <property type="entry name" value="ANK_REP_REGION"/>
    <property type="match status" value="1"/>
</dbReference>
<protein>
    <submittedName>
        <fullName evidence="7">Protein phosphatase 1 regulatory subunit 27-like</fullName>
    </submittedName>
</protein>
<dbReference type="RefSeq" id="XP_002731121.1">
    <property type="nucleotide sequence ID" value="XM_002731075.2"/>
</dbReference>
<evidence type="ECO:0000256" key="3">
    <source>
        <dbReference type="ARBA" id="ARBA00038386"/>
    </source>
</evidence>
<organism evidence="6 7">
    <name type="scientific">Saccoglossus kowalevskii</name>
    <name type="common">Acorn worm</name>
    <dbReference type="NCBI Taxonomy" id="10224"/>
    <lineage>
        <taxon>Eukaryota</taxon>
        <taxon>Metazoa</taxon>
        <taxon>Hemichordata</taxon>
        <taxon>Enteropneusta</taxon>
        <taxon>Harrimaniidae</taxon>
        <taxon>Saccoglossus</taxon>
    </lineage>
</organism>
<feature type="region of interest" description="Disordered" evidence="5">
    <location>
        <begin position="1"/>
        <end position="38"/>
    </location>
</feature>
<sequence>MGKQKEYRSNPNKRRRVRVVPEWKEKGLPPPDEYYDVTNKKQDYGDVDQEKALELINAVRESDMLGVRRLVRAGARINCPMDGGWTALHHAAVGGQLDIVRYLVIRGADKTMMTNDAKLAVDLVNDNYTEITELLR</sequence>
<evidence type="ECO:0000256" key="5">
    <source>
        <dbReference type="SAM" id="MobiDB-lite"/>
    </source>
</evidence>
<comment type="similarity">
    <text evidence="3">Belongs to the NRARP family.</text>
</comment>
<evidence type="ECO:0000313" key="7">
    <source>
        <dbReference type="RefSeq" id="XP_002731121.1"/>
    </source>
</evidence>
<dbReference type="PROSITE" id="PS50088">
    <property type="entry name" value="ANK_REPEAT"/>
    <property type="match status" value="1"/>
</dbReference>
<dbReference type="Proteomes" id="UP000694865">
    <property type="component" value="Unplaced"/>
</dbReference>
<dbReference type="Gene3D" id="1.25.40.20">
    <property type="entry name" value="Ankyrin repeat-containing domain"/>
    <property type="match status" value="1"/>
</dbReference>
<dbReference type="SMART" id="SM00248">
    <property type="entry name" value="ANK"/>
    <property type="match status" value="1"/>
</dbReference>
<dbReference type="GeneID" id="100377555"/>
<dbReference type="PANTHER" id="PTHR24179">
    <property type="entry name" value="PROTEIN PHOSPHATASE 1 REGULATORY SUBUNIT 12"/>
    <property type="match status" value="1"/>
</dbReference>
<dbReference type="SUPFAM" id="SSF48403">
    <property type="entry name" value="Ankyrin repeat"/>
    <property type="match status" value="1"/>
</dbReference>
<accession>A0ABM0GJC3</accession>
<evidence type="ECO:0000256" key="4">
    <source>
        <dbReference type="PROSITE-ProRule" id="PRU00023"/>
    </source>
</evidence>
<evidence type="ECO:0000256" key="1">
    <source>
        <dbReference type="ARBA" id="ARBA00022473"/>
    </source>
</evidence>
<evidence type="ECO:0000313" key="6">
    <source>
        <dbReference type="Proteomes" id="UP000694865"/>
    </source>
</evidence>
<keyword evidence="6" id="KW-1185">Reference proteome</keyword>
<feature type="repeat" description="ANK" evidence="4">
    <location>
        <begin position="83"/>
        <end position="115"/>
    </location>
</feature>
<dbReference type="Pfam" id="PF12796">
    <property type="entry name" value="Ank_2"/>
    <property type="match status" value="1"/>
</dbReference>
<keyword evidence="1" id="KW-0217">Developmental protein</keyword>
<gene>
    <name evidence="7" type="primary">LOC100377555</name>
</gene>
<name>A0ABM0GJC3_SACKO</name>
<proteinExistence type="inferred from homology"/>
<reference evidence="7" key="1">
    <citation type="submission" date="2025-08" db="UniProtKB">
        <authorList>
            <consortium name="RefSeq"/>
        </authorList>
    </citation>
    <scope>IDENTIFICATION</scope>
    <source>
        <tissue evidence="7">Testes</tissue>
    </source>
</reference>
<evidence type="ECO:0000256" key="2">
    <source>
        <dbReference type="ARBA" id="ARBA00022737"/>
    </source>
</evidence>
<dbReference type="PANTHER" id="PTHR24179:SF21">
    <property type="entry name" value="MYOSIN BINDING SUBUNIT, ISOFORM O"/>
    <property type="match status" value="1"/>
</dbReference>
<dbReference type="InterPro" id="IPR051226">
    <property type="entry name" value="PP1_Regulatory_Subunit"/>
</dbReference>
<dbReference type="InterPro" id="IPR002110">
    <property type="entry name" value="Ankyrin_rpt"/>
</dbReference>